<evidence type="ECO:0008006" key="3">
    <source>
        <dbReference type="Google" id="ProtNLM"/>
    </source>
</evidence>
<sequence length="540" mass="62205">MSVELVKQQILEFISTDIAEVLAIKGSWGVGKTYTWEKQIEDLKNNISMKSYSYVSLFGVNSLEAIKESILVNATDTQNIGQPPVFKKKSKEVLKMLKEAKLPYIGSVNSLMAAAANLAIKDMIICFDDIERHSEDISIKDFMGLVSYLKEKNKCKVVLLLNEDAPGTTFEDYKTYKEKVVDIQLHFEPTAKESFDTMVQSDFKYFEHLKGICEILQIINKRVIEKIYRHCEGLGKLLENYDDLIKIQVITSSAILNWCYYSKGENSESIPDFEFVAKLPLTGKKIMFEKWGEEKSKKWLSKLDSCQYTHSDELDLLIADSIKLGFIDSERLTSLCDQKQNEIEVEKKSEKWNEAWDLFHASFDDNAKEVAESIEAGMLEIVDSTSCYQYSQGLSLLRSIDYDQQADELIDLFIEKRKSTPEIFSSDFSGFEPQDEKFKIKLEEAYLELKPKLTTLEVLNQRKNSNSFNMSDVEVLNELSEEEIYELFISFNGEELRNNILTFQRLSSSSEELRSKVSSALDKISSSSKLNKRRLRKFRR</sequence>
<dbReference type="RefSeq" id="WP_063381559.1">
    <property type="nucleotide sequence ID" value="NZ_AUXX01000021.1"/>
</dbReference>
<dbReference type="EMBL" id="AUXX01000021">
    <property type="protein sequence ID" value="KZN65475.1"/>
    <property type="molecule type" value="Genomic_DNA"/>
</dbReference>
<reference evidence="1 2" key="1">
    <citation type="submission" date="2013-07" db="EMBL/GenBank/DDBJ databases">
        <title>Comparative Genomic and Metabolomic Analysis of Twelve Strains of Pseudoalteromonas luteoviolacea.</title>
        <authorList>
            <person name="Vynne N.G."/>
            <person name="Mansson M."/>
            <person name="Gram L."/>
        </authorList>
    </citation>
    <scope>NUCLEOTIDE SEQUENCE [LARGE SCALE GENOMIC DNA]</scope>
    <source>
        <strain evidence="1 2">S4060-1</strain>
    </source>
</reference>
<dbReference type="PATRIC" id="fig|1365257.3.peg.2957"/>
<comment type="caution">
    <text evidence="1">The sequence shown here is derived from an EMBL/GenBank/DDBJ whole genome shotgun (WGS) entry which is preliminary data.</text>
</comment>
<gene>
    <name evidence="1" type="ORF">N478_21305</name>
</gene>
<accession>A0A167LXB9</accession>
<organism evidence="1 2">
    <name type="scientific">Pseudoalteromonas luteoviolacea S4060-1</name>
    <dbReference type="NCBI Taxonomy" id="1365257"/>
    <lineage>
        <taxon>Bacteria</taxon>
        <taxon>Pseudomonadati</taxon>
        <taxon>Pseudomonadota</taxon>
        <taxon>Gammaproteobacteria</taxon>
        <taxon>Alteromonadales</taxon>
        <taxon>Pseudoalteromonadaceae</taxon>
        <taxon>Pseudoalteromonas</taxon>
    </lineage>
</organism>
<protein>
    <recommendedName>
        <fullName evidence="3">KAP NTPase domain-containing protein</fullName>
    </recommendedName>
</protein>
<proteinExistence type="predicted"/>
<dbReference type="InterPro" id="IPR027417">
    <property type="entry name" value="P-loop_NTPase"/>
</dbReference>
<evidence type="ECO:0000313" key="1">
    <source>
        <dbReference type="EMBL" id="KZN65475.1"/>
    </source>
</evidence>
<evidence type="ECO:0000313" key="2">
    <source>
        <dbReference type="Proteomes" id="UP000076661"/>
    </source>
</evidence>
<dbReference type="SUPFAM" id="SSF52540">
    <property type="entry name" value="P-loop containing nucleoside triphosphate hydrolases"/>
    <property type="match status" value="1"/>
</dbReference>
<dbReference type="Proteomes" id="UP000076661">
    <property type="component" value="Unassembled WGS sequence"/>
</dbReference>
<dbReference type="AlphaFoldDB" id="A0A167LXB9"/>
<dbReference type="Gene3D" id="3.40.50.300">
    <property type="entry name" value="P-loop containing nucleotide triphosphate hydrolases"/>
    <property type="match status" value="1"/>
</dbReference>
<name>A0A167LXB9_9GAMM</name>